<evidence type="ECO:0000256" key="3">
    <source>
        <dbReference type="PROSITE-ProRule" id="PRU00267"/>
    </source>
</evidence>
<evidence type="ECO:0000313" key="7">
    <source>
        <dbReference type="EMBL" id="CAE0460739.1"/>
    </source>
</evidence>
<organism evidence="6">
    <name type="scientific">Chaetoceros debilis</name>
    <dbReference type="NCBI Taxonomy" id="122233"/>
    <lineage>
        <taxon>Eukaryota</taxon>
        <taxon>Sar</taxon>
        <taxon>Stramenopiles</taxon>
        <taxon>Ochrophyta</taxon>
        <taxon>Bacillariophyta</taxon>
        <taxon>Coscinodiscophyceae</taxon>
        <taxon>Chaetocerotophycidae</taxon>
        <taxon>Chaetocerotales</taxon>
        <taxon>Chaetocerotaceae</taxon>
        <taxon>Chaetoceros</taxon>
    </lineage>
</organism>
<dbReference type="AlphaFoldDB" id="A0A6S8SKQ7"/>
<keyword evidence="1 3" id="KW-0238">DNA-binding</keyword>
<dbReference type="PROSITE" id="PS50118">
    <property type="entry name" value="HMG_BOX_2"/>
    <property type="match status" value="2"/>
</dbReference>
<feature type="domain" description="HMG box" evidence="5">
    <location>
        <begin position="114"/>
        <end position="182"/>
    </location>
</feature>
<evidence type="ECO:0000256" key="4">
    <source>
        <dbReference type="SAM" id="MobiDB-lite"/>
    </source>
</evidence>
<sequence>MVKRMPSRDPGAPKRNLSAYLLFQNAMRETFKAQNPGMTFGQLSKYTSSMYAALTPEDKGVWQGRASQDKSRYLMEMATYIPSPAYDAKGDRIGGNSIPYEGPQKSSARDPNAPKRNLSTYLLYQNSMRETFKAENPAISFGDLAKLTSKRYKGLSAEERAAWDERSRLDKQRYNIEIKNYCPPSGYDATGKRIEEKKAGPAKKQKVPRDPSQPKRVRLIPPYSCTNMNLHLTLCHSHDT</sequence>
<feature type="domain" description="HMG box" evidence="5">
    <location>
        <begin position="13"/>
        <end position="81"/>
    </location>
</feature>
<dbReference type="EMBL" id="HBIO01007451">
    <property type="protein sequence ID" value="CAE0460737.1"/>
    <property type="molecule type" value="Transcribed_RNA"/>
</dbReference>
<keyword evidence="2 3" id="KW-0539">Nucleus</keyword>
<name>A0A6S8SKQ7_9STRA</name>
<feature type="DNA-binding region" description="HMG box" evidence="3">
    <location>
        <begin position="13"/>
        <end position="81"/>
    </location>
</feature>
<evidence type="ECO:0000256" key="2">
    <source>
        <dbReference type="ARBA" id="ARBA00023242"/>
    </source>
</evidence>
<dbReference type="GO" id="GO:0010468">
    <property type="term" value="P:regulation of gene expression"/>
    <property type="evidence" value="ECO:0007669"/>
    <property type="project" value="TreeGrafter"/>
</dbReference>
<feature type="region of interest" description="Disordered" evidence="4">
    <location>
        <begin position="187"/>
        <end position="218"/>
    </location>
</feature>
<feature type="DNA-binding region" description="HMG box" evidence="3">
    <location>
        <begin position="114"/>
        <end position="182"/>
    </location>
</feature>
<evidence type="ECO:0000256" key="1">
    <source>
        <dbReference type="ARBA" id="ARBA00023125"/>
    </source>
</evidence>
<dbReference type="GO" id="GO:0003677">
    <property type="term" value="F:DNA binding"/>
    <property type="evidence" value="ECO:0007669"/>
    <property type="project" value="UniProtKB-UniRule"/>
</dbReference>
<gene>
    <name evidence="6" type="ORF">CDEB00056_LOCUS5578</name>
    <name evidence="7" type="ORF">CDEB00056_LOCUS5580</name>
</gene>
<dbReference type="PANTHER" id="PTHR46040:SF3">
    <property type="entry name" value="HIGH MOBILITY GROUP PROTEIN 2"/>
    <property type="match status" value="1"/>
</dbReference>
<dbReference type="SMART" id="SM00398">
    <property type="entry name" value="HMG"/>
    <property type="match status" value="2"/>
</dbReference>
<dbReference type="Pfam" id="PF00505">
    <property type="entry name" value="HMG_box"/>
    <property type="match status" value="2"/>
</dbReference>
<evidence type="ECO:0000259" key="5">
    <source>
        <dbReference type="PROSITE" id="PS50118"/>
    </source>
</evidence>
<feature type="region of interest" description="Disordered" evidence="4">
    <location>
        <begin position="92"/>
        <end position="116"/>
    </location>
</feature>
<dbReference type="SUPFAM" id="SSF47095">
    <property type="entry name" value="HMG-box"/>
    <property type="match status" value="2"/>
</dbReference>
<proteinExistence type="predicted"/>
<dbReference type="InterPro" id="IPR009071">
    <property type="entry name" value="HMG_box_dom"/>
</dbReference>
<accession>A0A6S8SKQ7</accession>
<evidence type="ECO:0000313" key="6">
    <source>
        <dbReference type="EMBL" id="CAE0460737.1"/>
    </source>
</evidence>
<dbReference type="PANTHER" id="PTHR46040">
    <property type="entry name" value="HIGH MOBILITY GROUP PROTEIN 2"/>
    <property type="match status" value="1"/>
</dbReference>
<protein>
    <recommendedName>
        <fullName evidence="5">HMG box domain-containing protein</fullName>
    </recommendedName>
</protein>
<feature type="compositionally biased region" description="Basic and acidic residues" evidence="4">
    <location>
        <begin position="190"/>
        <end position="199"/>
    </location>
</feature>
<dbReference type="Gene3D" id="1.10.30.10">
    <property type="entry name" value="High mobility group box domain"/>
    <property type="match status" value="2"/>
</dbReference>
<dbReference type="GO" id="GO:0005634">
    <property type="term" value="C:nucleus"/>
    <property type="evidence" value="ECO:0007669"/>
    <property type="project" value="UniProtKB-UniRule"/>
</dbReference>
<dbReference type="InterPro" id="IPR036910">
    <property type="entry name" value="HMG_box_dom_sf"/>
</dbReference>
<reference evidence="6" key="1">
    <citation type="submission" date="2021-01" db="EMBL/GenBank/DDBJ databases">
        <authorList>
            <person name="Corre E."/>
            <person name="Pelletier E."/>
            <person name="Niang G."/>
            <person name="Scheremetjew M."/>
            <person name="Finn R."/>
            <person name="Kale V."/>
            <person name="Holt S."/>
            <person name="Cochrane G."/>
            <person name="Meng A."/>
            <person name="Brown T."/>
            <person name="Cohen L."/>
        </authorList>
    </citation>
    <scope>NUCLEOTIDE SEQUENCE</scope>
    <source>
        <strain evidence="6">MM31A-1</strain>
    </source>
</reference>
<dbReference type="EMBL" id="HBIO01007453">
    <property type="protein sequence ID" value="CAE0460739.1"/>
    <property type="molecule type" value="Transcribed_RNA"/>
</dbReference>
<dbReference type="InterPro" id="IPR051965">
    <property type="entry name" value="ChromReg_NeuronalGeneExpr"/>
</dbReference>